<dbReference type="InterPro" id="IPR029068">
    <property type="entry name" value="Glyas_Bleomycin-R_OHBP_Dase"/>
</dbReference>
<protein>
    <submittedName>
        <fullName evidence="2">Protein containing Glyoxalase/bleomycin resistance protein/dioxygenase-like protein</fullName>
    </submittedName>
</protein>
<dbReference type="InterPro" id="IPR037523">
    <property type="entry name" value="VOC_core"/>
</dbReference>
<dbReference type="InterPro" id="IPR004360">
    <property type="entry name" value="Glyas_Fos-R_dOase_dom"/>
</dbReference>
<dbReference type="GO" id="GO:0051213">
    <property type="term" value="F:dioxygenase activity"/>
    <property type="evidence" value="ECO:0007669"/>
    <property type="project" value="UniProtKB-KW"/>
</dbReference>
<keyword evidence="2" id="KW-0223">Dioxygenase</keyword>
<accession>A0A0G1BCC6</accession>
<proteinExistence type="predicted"/>
<sequence length="109" mass="12348">MELAKFYRDILGLPFDKELSFSNDKGIQFKIGEVYFFVGYHDKVFGKAKDPYRVMIGFDVDSVKKTCEELTQKGVQFIQPAIVSPDGTFMVATACDPEGNIIQFYGDLE</sequence>
<dbReference type="AlphaFoldDB" id="A0A0G1BCC6"/>
<name>A0A0G1BCC6_9BACT</name>
<dbReference type="Gene3D" id="3.10.180.10">
    <property type="entry name" value="2,3-Dihydroxybiphenyl 1,2-Dioxygenase, domain 1"/>
    <property type="match status" value="1"/>
</dbReference>
<dbReference type="PROSITE" id="PS51819">
    <property type="entry name" value="VOC"/>
    <property type="match status" value="1"/>
</dbReference>
<reference evidence="2 3" key="1">
    <citation type="journal article" date="2015" name="Nature">
        <title>rRNA introns, odd ribosomes, and small enigmatic genomes across a large radiation of phyla.</title>
        <authorList>
            <person name="Brown C.T."/>
            <person name="Hug L.A."/>
            <person name="Thomas B.C."/>
            <person name="Sharon I."/>
            <person name="Castelle C.J."/>
            <person name="Singh A."/>
            <person name="Wilkins M.J."/>
            <person name="Williams K.H."/>
            <person name="Banfield J.F."/>
        </authorList>
    </citation>
    <scope>NUCLEOTIDE SEQUENCE [LARGE SCALE GENOMIC DNA]</scope>
</reference>
<comment type="caution">
    <text evidence="2">The sequence shown here is derived from an EMBL/GenBank/DDBJ whole genome shotgun (WGS) entry which is preliminary data.</text>
</comment>
<evidence type="ECO:0000313" key="3">
    <source>
        <dbReference type="Proteomes" id="UP000034875"/>
    </source>
</evidence>
<dbReference type="Proteomes" id="UP000034875">
    <property type="component" value="Unassembled WGS sequence"/>
</dbReference>
<gene>
    <name evidence="2" type="ORF">UV05_C0014G0016</name>
</gene>
<keyword evidence="2" id="KW-0560">Oxidoreductase</keyword>
<organism evidence="2 3">
    <name type="scientific">candidate division CPR1 bacterium GW2011_GWA2_42_17</name>
    <dbReference type="NCBI Taxonomy" id="1618341"/>
    <lineage>
        <taxon>Bacteria</taxon>
        <taxon>candidate division CPR1</taxon>
    </lineage>
</organism>
<feature type="domain" description="VOC" evidence="1">
    <location>
        <begin position="1"/>
        <end position="107"/>
    </location>
</feature>
<evidence type="ECO:0000313" key="2">
    <source>
        <dbReference type="EMBL" id="KKS44016.1"/>
    </source>
</evidence>
<dbReference type="Pfam" id="PF00903">
    <property type="entry name" value="Glyoxalase"/>
    <property type="match status" value="1"/>
</dbReference>
<evidence type="ECO:0000259" key="1">
    <source>
        <dbReference type="PROSITE" id="PS51819"/>
    </source>
</evidence>
<dbReference type="EMBL" id="LCCZ01000014">
    <property type="protein sequence ID" value="KKS44016.1"/>
    <property type="molecule type" value="Genomic_DNA"/>
</dbReference>
<dbReference type="SUPFAM" id="SSF54593">
    <property type="entry name" value="Glyoxalase/Bleomycin resistance protein/Dihydroxybiphenyl dioxygenase"/>
    <property type="match status" value="1"/>
</dbReference>